<reference evidence="2 3" key="1">
    <citation type="submission" date="2014-06" db="EMBL/GenBank/DDBJ databases">
        <title>Evolutionary Origins and Diversification of the Mycorrhizal Mutualists.</title>
        <authorList>
            <consortium name="DOE Joint Genome Institute"/>
            <consortium name="Mycorrhizal Genomics Consortium"/>
            <person name="Kohler A."/>
            <person name="Kuo A."/>
            <person name="Nagy L.G."/>
            <person name="Floudas D."/>
            <person name="Copeland A."/>
            <person name="Barry K.W."/>
            <person name="Cichocki N."/>
            <person name="Veneault-Fourrey C."/>
            <person name="LaButti K."/>
            <person name="Lindquist E.A."/>
            <person name="Lipzen A."/>
            <person name="Lundell T."/>
            <person name="Morin E."/>
            <person name="Murat C."/>
            <person name="Riley R."/>
            <person name="Ohm R."/>
            <person name="Sun H."/>
            <person name="Tunlid A."/>
            <person name="Henrissat B."/>
            <person name="Grigoriev I.V."/>
            <person name="Hibbett D.S."/>
            <person name="Martin F."/>
        </authorList>
    </citation>
    <scope>NUCLEOTIDE SEQUENCE [LARGE SCALE GENOMIC DNA]</scope>
    <source>
        <strain evidence="2 3">SS14</strain>
    </source>
</reference>
<evidence type="ECO:0000256" key="1">
    <source>
        <dbReference type="SAM" id="MobiDB-lite"/>
    </source>
</evidence>
<feature type="compositionally biased region" description="Polar residues" evidence="1">
    <location>
        <begin position="191"/>
        <end position="204"/>
    </location>
</feature>
<feature type="region of interest" description="Disordered" evidence="1">
    <location>
        <begin position="1"/>
        <end position="369"/>
    </location>
</feature>
<feature type="compositionally biased region" description="Low complexity" evidence="1">
    <location>
        <begin position="24"/>
        <end position="43"/>
    </location>
</feature>
<feature type="compositionally biased region" description="Low complexity" evidence="1">
    <location>
        <begin position="65"/>
        <end position="82"/>
    </location>
</feature>
<feature type="compositionally biased region" description="Basic and acidic residues" evidence="1">
    <location>
        <begin position="1202"/>
        <end position="1219"/>
    </location>
</feature>
<feature type="compositionally biased region" description="Gly residues" evidence="1">
    <location>
        <begin position="928"/>
        <end position="940"/>
    </location>
</feature>
<feature type="compositionally biased region" description="Low complexity" evidence="1">
    <location>
        <begin position="751"/>
        <end position="798"/>
    </location>
</feature>
<name>A0A0C9ULV7_SPHS4</name>
<feature type="region of interest" description="Disordered" evidence="1">
    <location>
        <begin position="1275"/>
        <end position="1372"/>
    </location>
</feature>
<feature type="compositionally biased region" description="Polar residues" evidence="1">
    <location>
        <begin position="1"/>
        <end position="10"/>
    </location>
</feature>
<feature type="compositionally biased region" description="Basic and acidic residues" evidence="1">
    <location>
        <begin position="832"/>
        <end position="847"/>
    </location>
</feature>
<feature type="compositionally biased region" description="Basic and acidic residues" evidence="1">
    <location>
        <begin position="514"/>
        <end position="527"/>
    </location>
</feature>
<feature type="compositionally biased region" description="Polar residues" evidence="1">
    <location>
        <begin position="1151"/>
        <end position="1178"/>
    </location>
</feature>
<feature type="compositionally biased region" description="Pro residues" evidence="1">
    <location>
        <begin position="247"/>
        <end position="281"/>
    </location>
</feature>
<feature type="region of interest" description="Disordered" evidence="1">
    <location>
        <begin position="1233"/>
        <end position="1262"/>
    </location>
</feature>
<evidence type="ECO:0000313" key="3">
    <source>
        <dbReference type="Proteomes" id="UP000054279"/>
    </source>
</evidence>
<evidence type="ECO:0000313" key="2">
    <source>
        <dbReference type="EMBL" id="KIJ44028.1"/>
    </source>
</evidence>
<dbReference type="HOGENOM" id="CLU_252996_0_0_1"/>
<feature type="compositionally biased region" description="Basic and acidic residues" evidence="1">
    <location>
        <begin position="983"/>
        <end position="1010"/>
    </location>
</feature>
<accession>A0A0C9ULV7</accession>
<feature type="compositionally biased region" description="Polar residues" evidence="1">
    <location>
        <begin position="1354"/>
        <end position="1372"/>
    </location>
</feature>
<dbReference type="Proteomes" id="UP000054279">
    <property type="component" value="Unassembled WGS sequence"/>
</dbReference>
<dbReference type="EMBL" id="KN837119">
    <property type="protein sequence ID" value="KIJ44028.1"/>
    <property type="molecule type" value="Genomic_DNA"/>
</dbReference>
<feature type="compositionally biased region" description="Basic and acidic residues" evidence="1">
    <location>
        <begin position="944"/>
        <end position="957"/>
    </location>
</feature>
<feature type="region of interest" description="Disordered" evidence="1">
    <location>
        <begin position="983"/>
        <end position="1219"/>
    </location>
</feature>
<feature type="compositionally biased region" description="Low complexity" evidence="1">
    <location>
        <begin position="164"/>
        <end position="187"/>
    </location>
</feature>
<protein>
    <submittedName>
        <fullName evidence="2">Uncharacterized protein</fullName>
    </submittedName>
</protein>
<organism evidence="2 3">
    <name type="scientific">Sphaerobolus stellatus (strain SS14)</name>
    <dbReference type="NCBI Taxonomy" id="990650"/>
    <lineage>
        <taxon>Eukaryota</taxon>
        <taxon>Fungi</taxon>
        <taxon>Dikarya</taxon>
        <taxon>Basidiomycota</taxon>
        <taxon>Agaricomycotina</taxon>
        <taxon>Agaricomycetes</taxon>
        <taxon>Phallomycetidae</taxon>
        <taxon>Geastrales</taxon>
        <taxon>Sphaerobolaceae</taxon>
        <taxon>Sphaerobolus</taxon>
    </lineage>
</organism>
<feature type="compositionally biased region" description="Low complexity" evidence="1">
    <location>
        <begin position="1115"/>
        <end position="1130"/>
    </location>
</feature>
<feature type="compositionally biased region" description="Low complexity" evidence="1">
    <location>
        <begin position="546"/>
        <end position="597"/>
    </location>
</feature>
<feature type="compositionally biased region" description="Acidic residues" evidence="1">
    <location>
        <begin position="1247"/>
        <end position="1256"/>
    </location>
</feature>
<feature type="region of interest" description="Disordered" evidence="1">
    <location>
        <begin position="501"/>
        <end position="957"/>
    </location>
</feature>
<feature type="compositionally biased region" description="Polar residues" evidence="1">
    <location>
        <begin position="694"/>
        <end position="705"/>
    </location>
</feature>
<feature type="compositionally biased region" description="Low complexity" evidence="1">
    <location>
        <begin position="607"/>
        <end position="680"/>
    </location>
</feature>
<feature type="compositionally biased region" description="Low complexity" evidence="1">
    <location>
        <begin position="282"/>
        <end position="324"/>
    </location>
</feature>
<feature type="compositionally biased region" description="Polar residues" evidence="1">
    <location>
        <begin position="1024"/>
        <end position="1034"/>
    </location>
</feature>
<feature type="compositionally biased region" description="Low complexity" evidence="1">
    <location>
        <begin position="1281"/>
        <end position="1353"/>
    </location>
</feature>
<feature type="compositionally biased region" description="Basic and acidic residues" evidence="1">
    <location>
        <begin position="855"/>
        <end position="888"/>
    </location>
</feature>
<proteinExistence type="predicted"/>
<gene>
    <name evidence="2" type="ORF">M422DRAFT_252523</name>
</gene>
<feature type="compositionally biased region" description="Low complexity" evidence="1">
    <location>
        <begin position="713"/>
        <end position="743"/>
    </location>
</feature>
<sequence length="1422" mass="150443">MTTPDTTQKPSKSRFKTLISRGFSSKPKSKPSSIPIPTSSSKPIQPPTRPARDHVISIAPPSKPRLTTESTSTRRYSSKSGTQESASTEGPITPRDAYDERDSRPSFQHSLMTLADSADPFAPQSYLVEKNGLGVGDTAPPKRPPRPSTSPLIPQTSQSPPPSRLNRSRLPPTRSASASASTSTPPLSHVPQPSTSSKSSNTTVRPPPQARSYSLPFQRPGSANPASLAREPNANAHPYAHGKVERLPPPPPPASTPAPVYRPPPTGPLPPTIARPPPPPQTHSSPSASRRLHTSPSITQTQSQSQTQPVTLSSLTHLQLQLQSKANEREDSLRSGRSVKSGGASTFASVPRAGGSASKAGGTRMEAAMGAQMPTELGAKRASAYDFPSLMDEPLLFDDQIFYNDDMSTFSSSSEGEDDGMELVFAPRSGHSPAYGYGQGGEGGLSVSSVDGNEVDDLLGIFEKSMVDLGEREQERIGTAESGMQRDREWVGGFDGVVSPSGSIRGRVDSLIGRMRDEKEKDGEKALKMRNKLIKSPPPSRQGSFHAQAHTQQASSSQTASRHPSSQAQSQSAASSATPPTPTTSTTPMSPKRPSTPISSHSNSNKRPGTPTSTKTSTLSLLLSPHPSLPLSPSSLSPSSLSARSQSRSPKPSSPLLSLSPRSPAYSSSPAPVSPLSPRRNVSGTGSGARAQSPGGTTRPLNLSRSRSRETMPLASPLSPAPPSAISAPATPTATAPSQTASCIPPPPPTSSLFPSQSMKHSSISASTSTSLSTGTSLFLKPSSSTLSSSTSMSLSVSRANSKSSYGRQAARALSPPPPSSKKPTTPTGSVGKEKEKEKRRLFDFGRSHSAHAVLTKDKDKEIQPQRQSKDDTQSATHTRTESAEKEWVFITGHGGKTRASVLSQTSSMVTHRSRTFSMGSSRSAGHAGQGYGTIQGTLGGAERVGDGEKSGGVDAVDKGRSIIQHIITPAEFDRLDAEWEKEVEAKREREAARQEKQSSKQARQGRELESDGASLSLSLSRSKATTELDTFETSLRPPPSRRKGRAKTAPATAPTYPMPAVPAAASTSSLPMPSPNSNPISSPGFGPPSPPSLTHKVSNASMGLAPEPRLVSLSLAPAPRNPSNASATSVPSFQVSHPSFDHQGRMRLGSNATEQTRLPSSSMVVQRTRAQSTSVTAPNEKRRLKTKSSFLDFEPDASTDSGKETTHAIEKGRSTEKERMKVEVGAMDSFFEPLGRDSMDSNQTETDVEVNPDEESTPRRKKLVRASFLDPGLRGLTIITGPRSPSSLSPSTPGSGRYTALSTPTSTAATLTPTPSLTSNLLLTPTQSVSSAPFSPRSRSASTSTSRTATSTGTVNPPTTPTSAPTLNVTRSRLLRDRVSFVGGINGARMSMSFLDLDMGRESMESMEAEGRESFESFLQD</sequence>
<keyword evidence="3" id="KW-1185">Reference proteome</keyword>
<feature type="compositionally biased region" description="Polar residues" evidence="1">
    <location>
        <begin position="901"/>
        <end position="924"/>
    </location>
</feature>
<feature type="compositionally biased region" description="Low complexity" evidence="1">
    <location>
        <begin position="1062"/>
        <end position="1085"/>
    </location>
</feature>